<organism evidence="4 5">
    <name type="scientific">Comamonas terrigena</name>
    <dbReference type="NCBI Taxonomy" id="32013"/>
    <lineage>
        <taxon>Bacteria</taxon>
        <taxon>Pseudomonadati</taxon>
        <taxon>Pseudomonadota</taxon>
        <taxon>Betaproteobacteria</taxon>
        <taxon>Burkholderiales</taxon>
        <taxon>Comamonadaceae</taxon>
        <taxon>Comamonas</taxon>
    </lineage>
</organism>
<protein>
    <recommendedName>
        <fullName evidence="1">Microcystinase C</fullName>
        <shortName evidence="1">MlrC</shortName>
    </recommendedName>
</protein>
<dbReference type="GeneID" id="80801328"/>
<dbReference type="Proteomes" id="UP000220246">
    <property type="component" value="Unassembled WGS sequence"/>
</dbReference>
<reference evidence="5" key="1">
    <citation type="submission" date="2017-09" db="EMBL/GenBank/DDBJ databases">
        <title>FDA dAtabase for Regulatory Grade micrObial Sequences (FDA-ARGOS): Supporting development and validation of Infectious Disease Dx tests.</title>
        <authorList>
            <person name="Minogue T."/>
            <person name="Wolcott M."/>
            <person name="Wasieloski L."/>
            <person name="Aguilar W."/>
            <person name="Moore D."/>
            <person name="Tallon L."/>
            <person name="Sadzewicz L."/>
            <person name="Ott S."/>
            <person name="Zhao X."/>
            <person name="Nagaraj S."/>
            <person name="Vavikolanu K."/>
            <person name="Aluvathingal J."/>
            <person name="Nadendla S."/>
            <person name="Sichtig H."/>
        </authorList>
    </citation>
    <scope>NUCLEOTIDE SEQUENCE [LARGE SCALE GENOMIC DNA]</scope>
    <source>
        <strain evidence="5">FDAARGOS_394</strain>
    </source>
</reference>
<dbReference type="InterPro" id="IPR010799">
    <property type="entry name" value="MlrC_C"/>
</dbReference>
<comment type="similarity">
    <text evidence="1">Belongs to the peptidase M81 family.</text>
</comment>
<dbReference type="STRING" id="1219032.GCA_001515545_01307"/>
<dbReference type="Pfam" id="PF07171">
    <property type="entry name" value="MlrC_C"/>
    <property type="match status" value="1"/>
</dbReference>
<dbReference type="Pfam" id="PF07364">
    <property type="entry name" value="DUF1485"/>
    <property type="match status" value="1"/>
</dbReference>
<dbReference type="EMBL" id="PDEA01000001">
    <property type="protein sequence ID" value="PEH89217.1"/>
    <property type="molecule type" value="Genomic_DNA"/>
</dbReference>
<keyword evidence="1" id="KW-0378">Hydrolase</keyword>
<dbReference type="InterPro" id="IPR009197">
    <property type="entry name" value="MlrC"/>
</dbReference>
<accession>A0A2A7UVE8</accession>
<keyword evidence="1" id="KW-0479">Metal-binding</keyword>
<feature type="domain" description="Microcystin LR degradation protein MlrC C-terminal" evidence="2">
    <location>
        <begin position="303"/>
        <end position="483"/>
    </location>
</feature>
<dbReference type="AlphaFoldDB" id="A0A2A7UVE8"/>
<evidence type="ECO:0000259" key="2">
    <source>
        <dbReference type="Pfam" id="PF07171"/>
    </source>
</evidence>
<dbReference type="InterPro" id="IPR015995">
    <property type="entry name" value="MlrC_N"/>
</dbReference>
<dbReference type="PIRSF" id="PIRSF012702">
    <property type="entry name" value="UCP012702"/>
    <property type="match status" value="1"/>
</dbReference>
<sequence length="517" mass="55660">MKFVIALIRHETNTFSPVPTQLSDFRRGTTLNGPAYGDAARMACEGTNSAAAAYLDLARDMGADVDFAVCANAVPSGLVTREAFEHLCDTVVHSAKQGCDAILLDLHGAMVVDGYADAEGELLRRLRACTPAGLPIGVALDFHANFSRELIRHATAIAGYCTYPHVDVYETGARVGRSIRALLERRSAPVLLWRRLPMLTHMLRQTPAMQPMKDIMDRAMQAERDGEVCNASVFGGFPLSDIPCAGFSVVIVTERDRLAQGQQLLDELCTLAWARRADFVFPAAPVAESIAQAKRLPQGPVILVDHGDNCGAGGTTDIMAVLQEVLAQGLEDVVAGPFCDPASVATLFDAGVGAEVTLDVGGKTDMPALQLQGQPLRLCGVVERLTDGDYTVTGPMYTGMRLSLGRTAVLRVGTVRIFISERPQEPYDTGVFTHAGVDPAQARYVLLKSRQHFRAGFEPFARHIVLVSGLGVCSSDYSLFPFQQLPRPMYPLDADVGLEQTESWPAAMPPMTSGAVA</sequence>
<keyword evidence="1" id="KW-0482">Metalloprotease</keyword>
<keyword evidence="5" id="KW-1185">Reference proteome</keyword>
<proteinExistence type="inferred from homology"/>
<feature type="domain" description="Microcystin LR degradation protein MlrC N-terminal" evidence="3">
    <location>
        <begin position="2"/>
        <end position="293"/>
    </location>
</feature>
<evidence type="ECO:0000259" key="3">
    <source>
        <dbReference type="Pfam" id="PF07364"/>
    </source>
</evidence>
<dbReference type="GO" id="GO:0008237">
    <property type="term" value="F:metallopeptidase activity"/>
    <property type="evidence" value="ECO:0007669"/>
    <property type="project" value="UniProtKB-KW"/>
</dbReference>
<keyword evidence="1" id="KW-0645">Protease</keyword>
<comment type="function">
    <text evidence="1">Involved in peptidolytic degradation of cyclic heptapeptide hepatotoxin microcystin (MC).</text>
</comment>
<dbReference type="GO" id="GO:0046872">
    <property type="term" value="F:metal ion binding"/>
    <property type="evidence" value="ECO:0007669"/>
    <property type="project" value="UniProtKB-KW"/>
</dbReference>
<dbReference type="GO" id="GO:0006508">
    <property type="term" value="P:proteolysis"/>
    <property type="evidence" value="ECO:0007669"/>
    <property type="project" value="UniProtKB-KW"/>
</dbReference>
<comment type="cofactor">
    <cofactor evidence="1">
        <name>Zn(2+)</name>
        <dbReference type="ChEBI" id="CHEBI:29105"/>
    </cofactor>
    <text evidence="1">Binds 1 zinc ion per subunit.</text>
</comment>
<name>A0A2A7UVE8_COMTR</name>
<comment type="caution">
    <text evidence="4">The sequence shown here is derived from an EMBL/GenBank/DDBJ whole genome shotgun (WGS) entry which is preliminary data.</text>
</comment>
<gene>
    <name evidence="4" type="ORF">CRM82_11965</name>
</gene>
<evidence type="ECO:0000256" key="1">
    <source>
        <dbReference type="PIRNR" id="PIRNR012702"/>
    </source>
</evidence>
<evidence type="ECO:0000313" key="5">
    <source>
        <dbReference type="Proteomes" id="UP000220246"/>
    </source>
</evidence>
<evidence type="ECO:0000313" key="4">
    <source>
        <dbReference type="EMBL" id="PEH89217.1"/>
    </source>
</evidence>
<dbReference type="RefSeq" id="WP_066534633.1">
    <property type="nucleotide sequence ID" value="NZ_PDEA01000001.1"/>
</dbReference>